<evidence type="ECO:0000259" key="1">
    <source>
        <dbReference type="PROSITE" id="PS51186"/>
    </source>
</evidence>
<dbReference type="PROSITE" id="PS51186">
    <property type="entry name" value="GNAT"/>
    <property type="match status" value="1"/>
</dbReference>
<dbReference type="PANTHER" id="PTHR43617">
    <property type="entry name" value="L-AMINO ACID N-ACETYLTRANSFERASE"/>
    <property type="match status" value="1"/>
</dbReference>
<protein>
    <recommendedName>
        <fullName evidence="1">N-acetyltransferase domain-containing protein</fullName>
    </recommendedName>
</protein>
<accession>A0A8H6DV17</accession>
<name>A0A8H6DV17_COCSA</name>
<dbReference type="Proteomes" id="UP000624244">
    <property type="component" value="Unassembled WGS sequence"/>
</dbReference>
<sequence length="229" mass="25720">MAEATPFVRPYDASHDFQHGMHVYLSTIDAVLDWEPARTIGSHLWYKPYVALTPETCFVLDDGDGRVVGYCIGTVDTLSFAQRWREEFAPSVDRTLVPPPDVHVGGDDDAASLMEKEDVRHFRKAVYEADCSMLQSWPETLQQYPAHIHIDILKEYQRKGWGTVLMKRFFDKARELGASGVHLDMVQSNVKARAFYESIGFRLCQQVLDGGESGGPGVNGIVVTLIKDL</sequence>
<evidence type="ECO:0000313" key="3">
    <source>
        <dbReference type="Proteomes" id="UP000624244"/>
    </source>
</evidence>
<proteinExistence type="predicted"/>
<dbReference type="PANTHER" id="PTHR43617:SF20">
    <property type="entry name" value="N-ALPHA-ACETYLTRANSFERASE RIMI"/>
    <property type="match status" value="1"/>
</dbReference>
<dbReference type="InterPro" id="IPR016181">
    <property type="entry name" value="Acyl_CoA_acyltransferase"/>
</dbReference>
<dbReference type="SUPFAM" id="SSF55729">
    <property type="entry name" value="Acyl-CoA N-acyltransferases (Nat)"/>
    <property type="match status" value="1"/>
</dbReference>
<dbReference type="OMA" id="YQRKGWG"/>
<dbReference type="AlphaFoldDB" id="A0A8H6DV17"/>
<dbReference type="Gene3D" id="3.40.630.30">
    <property type="match status" value="1"/>
</dbReference>
<gene>
    <name evidence="2" type="ORF">GGP41_006316</name>
</gene>
<comment type="caution">
    <text evidence="2">The sequence shown here is derived from an EMBL/GenBank/DDBJ whole genome shotgun (WGS) entry which is preliminary data.</text>
</comment>
<dbReference type="InterPro" id="IPR000182">
    <property type="entry name" value="GNAT_dom"/>
</dbReference>
<dbReference type="GO" id="GO:0016747">
    <property type="term" value="F:acyltransferase activity, transferring groups other than amino-acyl groups"/>
    <property type="evidence" value="ECO:0007669"/>
    <property type="project" value="InterPro"/>
</dbReference>
<dbReference type="EMBL" id="WNKQ01000009">
    <property type="protein sequence ID" value="KAF5849481.1"/>
    <property type="molecule type" value="Genomic_DNA"/>
</dbReference>
<reference evidence="2" key="1">
    <citation type="submission" date="2019-11" db="EMBL/GenBank/DDBJ databases">
        <title>Bipolaris sorokiniana Genome sequencing.</title>
        <authorList>
            <person name="Wang H."/>
        </authorList>
    </citation>
    <scope>NUCLEOTIDE SEQUENCE</scope>
</reference>
<dbReference type="Pfam" id="PF00583">
    <property type="entry name" value="Acetyltransf_1"/>
    <property type="match status" value="1"/>
</dbReference>
<feature type="domain" description="N-acetyltransferase" evidence="1">
    <location>
        <begin position="75"/>
        <end position="229"/>
    </location>
</feature>
<organism evidence="2 3">
    <name type="scientific">Cochliobolus sativus</name>
    <name type="common">Common root rot and spot blotch fungus</name>
    <name type="synonym">Bipolaris sorokiniana</name>
    <dbReference type="NCBI Taxonomy" id="45130"/>
    <lineage>
        <taxon>Eukaryota</taxon>
        <taxon>Fungi</taxon>
        <taxon>Dikarya</taxon>
        <taxon>Ascomycota</taxon>
        <taxon>Pezizomycotina</taxon>
        <taxon>Dothideomycetes</taxon>
        <taxon>Pleosporomycetidae</taxon>
        <taxon>Pleosporales</taxon>
        <taxon>Pleosporineae</taxon>
        <taxon>Pleosporaceae</taxon>
        <taxon>Bipolaris</taxon>
    </lineage>
</organism>
<dbReference type="CDD" id="cd04301">
    <property type="entry name" value="NAT_SF"/>
    <property type="match status" value="1"/>
</dbReference>
<evidence type="ECO:0000313" key="2">
    <source>
        <dbReference type="EMBL" id="KAF5849481.1"/>
    </source>
</evidence>
<dbReference type="InterPro" id="IPR050276">
    <property type="entry name" value="MshD_Acetyltransferase"/>
</dbReference>